<evidence type="ECO:0000313" key="1">
    <source>
        <dbReference type="EMBL" id="KAH1107553.1"/>
    </source>
</evidence>
<accession>A0A9D3W408</accession>
<feature type="non-terminal residue" evidence="1">
    <location>
        <position position="52"/>
    </location>
</feature>
<gene>
    <name evidence="1" type="ORF">J1N35_011321</name>
</gene>
<organism evidence="1 2">
    <name type="scientific">Gossypium stocksii</name>
    <dbReference type="NCBI Taxonomy" id="47602"/>
    <lineage>
        <taxon>Eukaryota</taxon>
        <taxon>Viridiplantae</taxon>
        <taxon>Streptophyta</taxon>
        <taxon>Embryophyta</taxon>
        <taxon>Tracheophyta</taxon>
        <taxon>Spermatophyta</taxon>
        <taxon>Magnoliopsida</taxon>
        <taxon>eudicotyledons</taxon>
        <taxon>Gunneridae</taxon>
        <taxon>Pentapetalae</taxon>
        <taxon>rosids</taxon>
        <taxon>malvids</taxon>
        <taxon>Malvales</taxon>
        <taxon>Malvaceae</taxon>
        <taxon>Malvoideae</taxon>
        <taxon>Gossypium</taxon>
    </lineage>
</organism>
<sequence length="52" mass="6000">MIMPLSVQKIIDALNWNQFCDARLMLKEELVLEFSANLTTPNADEVLVHKKK</sequence>
<proteinExistence type="predicted"/>
<evidence type="ECO:0000313" key="2">
    <source>
        <dbReference type="Proteomes" id="UP000828251"/>
    </source>
</evidence>
<dbReference type="Proteomes" id="UP000828251">
    <property type="component" value="Unassembled WGS sequence"/>
</dbReference>
<protein>
    <submittedName>
        <fullName evidence="1">Uncharacterized protein</fullName>
    </submittedName>
</protein>
<reference evidence="1 2" key="1">
    <citation type="journal article" date="2021" name="Plant Biotechnol. J.">
        <title>Multi-omics assisted identification of the key and species-specific regulatory components of drought-tolerant mechanisms in Gossypium stocksii.</title>
        <authorList>
            <person name="Yu D."/>
            <person name="Ke L."/>
            <person name="Zhang D."/>
            <person name="Wu Y."/>
            <person name="Sun Y."/>
            <person name="Mei J."/>
            <person name="Sun J."/>
            <person name="Sun Y."/>
        </authorList>
    </citation>
    <scope>NUCLEOTIDE SEQUENCE [LARGE SCALE GENOMIC DNA]</scope>
    <source>
        <strain evidence="2">cv. E1</strain>
        <tissue evidence="1">Leaf</tissue>
    </source>
</reference>
<dbReference type="EMBL" id="JAIQCV010000004">
    <property type="protein sequence ID" value="KAH1107553.1"/>
    <property type="molecule type" value="Genomic_DNA"/>
</dbReference>
<comment type="caution">
    <text evidence="1">The sequence shown here is derived from an EMBL/GenBank/DDBJ whole genome shotgun (WGS) entry which is preliminary data.</text>
</comment>
<keyword evidence="2" id="KW-1185">Reference proteome</keyword>
<dbReference type="AlphaFoldDB" id="A0A9D3W408"/>
<name>A0A9D3W408_9ROSI</name>